<proteinExistence type="predicted"/>
<dbReference type="AlphaFoldDB" id="A0AA37S7B2"/>
<evidence type="ECO:0000313" key="2">
    <source>
        <dbReference type="Proteomes" id="UP001161389"/>
    </source>
</evidence>
<accession>A0AA37S7B2</accession>
<organism evidence="1 2">
    <name type="scientific">Litoribrevibacter albus</name>
    <dbReference type="NCBI Taxonomy" id="1473156"/>
    <lineage>
        <taxon>Bacteria</taxon>
        <taxon>Pseudomonadati</taxon>
        <taxon>Pseudomonadota</taxon>
        <taxon>Gammaproteobacteria</taxon>
        <taxon>Oceanospirillales</taxon>
        <taxon>Oceanospirillaceae</taxon>
        <taxon>Litoribrevibacter</taxon>
    </lineage>
</organism>
<comment type="caution">
    <text evidence="1">The sequence shown here is derived from an EMBL/GenBank/DDBJ whole genome shotgun (WGS) entry which is preliminary data.</text>
</comment>
<dbReference type="Proteomes" id="UP001161389">
    <property type="component" value="Unassembled WGS sequence"/>
</dbReference>
<sequence>MTEDFKSKLWDVIQDYTELAELIPDDNGGRLLKLINEKHQKLFFQLTDHKPLLTSDT</sequence>
<gene>
    <name evidence="1" type="ORF">GCM10007876_01490</name>
</gene>
<protein>
    <submittedName>
        <fullName evidence="1">Uncharacterized protein</fullName>
    </submittedName>
</protein>
<reference evidence="1" key="1">
    <citation type="journal article" date="2014" name="Int. J. Syst. Evol. Microbiol.">
        <title>Complete genome sequence of Corynebacterium casei LMG S-19264T (=DSM 44701T), isolated from a smear-ripened cheese.</title>
        <authorList>
            <consortium name="US DOE Joint Genome Institute (JGI-PGF)"/>
            <person name="Walter F."/>
            <person name="Albersmeier A."/>
            <person name="Kalinowski J."/>
            <person name="Ruckert C."/>
        </authorList>
    </citation>
    <scope>NUCLEOTIDE SEQUENCE</scope>
    <source>
        <strain evidence="1">NBRC 110071</strain>
    </source>
</reference>
<name>A0AA37S7B2_9GAMM</name>
<dbReference type="EMBL" id="BSNM01000002">
    <property type="protein sequence ID" value="GLQ29671.1"/>
    <property type="molecule type" value="Genomic_DNA"/>
</dbReference>
<keyword evidence="2" id="KW-1185">Reference proteome</keyword>
<evidence type="ECO:0000313" key="1">
    <source>
        <dbReference type="EMBL" id="GLQ29671.1"/>
    </source>
</evidence>
<reference evidence="1" key="2">
    <citation type="submission" date="2023-01" db="EMBL/GenBank/DDBJ databases">
        <title>Draft genome sequence of Litoribrevibacter albus strain NBRC 110071.</title>
        <authorList>
            <person name="Sun Q."/>
            <person name="Mori K."/>
        </authorList>
    </citation>
    <scope>NUCLEOTIDE SEQUENCE</scope>
    <source>
        <strain evidence="1">NBRC 110071</strain>
    </source>
</reference>